<keyword evidence="5 8" id="KW-0472">Membrane</keyword>
<dbReference type="RefSeq" id="WP_349216823.1">
    <property type="nucleotide sequence ID" value="NZ_JBBMFA010000105.1"/>
</dbReference>
<evidence type="ECO:0000256" key="8">
    <source>
        <dbReference type="HAMAP-Rule" id="MF_01416"/>
    </source>
</evidence>
<protein>
    <recommendedName>
        <fullName evidence="8">ATP synthase subunit delta</fullName>
    </recommendedName>
    <alternativeName>
        <fullName evidence="8">ATP synthase F(1) sector subunit delta</fullName>
    </alternativeName>
    <alternativeName>
        <fullName evidence="8">F-type ATPase subunit delta</fullName>
        <shortName evidence="8">F-ATPase subunit delta</shortName>
    </alternativeName>
</protein>
<dbReference type="Pfam" id="PF00213">
    <property type="entry name" value="OSCP"/>
    <property type="match status" value="1"/>
</dbReference>
<evidence type="ECO:0000256" key="1">
    <source>
        <dbReference type="ARBA" id="ARBA00004370"/>
    </source>
</evidence>
<dbReference type="InterPro" id="IPR020781">
    <property type="entry name" value="ATPase_OSCP/d_CS"/>
</dbReference>
<dbReference type="HAMAP" id="MF_01416">
    <property type="entry name" value="ATP_synth_delta_bact"/>
    <property type="match status" value="1"/>
</dbReference>
<keyword evidence="3 8" id="KW-0375">Hydrogen ion transport</keyword>
<dbReference type="SUPFAM" id="SSF47928">
    <property type="entry name" value="N-terminal domain of the delta subunit of the F1F0-ATP synthase"/>
    <property type="match status" value="1"/>
</dbReference>
<keyword evidence="8" id="KW-1003">Cell membrane</keyword>
<sequence length="178" mass="19803">MTAAQKEYGGALYELAAEEKCEDQVLEGLQLTQRLFRENPDYSKLLLQPSIRKEDRLALLDQALGGNVQPYVLNFLKILCERRALSDLDGCVAEFCARLYEARGILPVTAISAVPLTEQQTQALKEKLAQVTGKSILIENKVDEALVGGIKVEYEGKELDGSVAGRFEALRQMLLESW</sequence>
<keyword evidence="7 8" id="KW-0066">ATP synthesis</keyword>
<dbReference type="InterPro" id="IPR000711">
    <property type="entry name" value="ATPase_OSCP/dsu"/>
</dbReference>
<keyword evidence="6 8" id="KW-0139">CF(1)</keyword>
<evidence type="ECO:0000313" key="10">
    <source>
        <dbReference type="Proteomes" id="UP001477672"/>
    </source>
</evidence>
<keyword evidence="4 8" id="KW-0406">Ion transport</keyword>
<name>A0ABV1GHT0_9FIRM</name>
<keyword evidence="2 8" id="KW-0813">Transport</keyword>
<reference evidence="9 10" key="1">
    <citation type="submission" date="2024-03" db="EMBL/GenBank/DDBJ databases">
        <title>Human intestinal bacterial collection.</title>
        <authorList>
            <person name="Pauvert C."/>
            <person name="Hitch T.C.A."/>
            <person name="Clavel T."/>
        </authorList>
    </citation>
    <scope>NUCLEOTIDE SEQUENCE [LARGE SCALE GENOMIC DNA]</scope>
    <source>
        <strain evidence="9 10">CLA-JM-H11</strain>
    </source>
</reference>
<keyword evidence="10" id="KW-1185">Reference proteome</keyword>
<comment type="function">
    <text evidence="8">This protein is part of the stalk that links CF(0) to CF(1). It either transmits conformational changes from CF(0) to CF(1) or is implicated in proton conduction.</text>
</comment>
<dbReference type="EMBL" id="JBBMFA010000105">
    <property type="protein sequence ID" value="MEQ2521309.1"/>
    <property type="molecule type" value="Genomic_DNA"/>
</dbReference>
<organism evidence="9 10">
    <name type="scientific">Ruthenibacterium intestinale</name>
    <dbReference type="NCBI Taxonomy" id="3133163"/>
    <lineage>
        <taxon>Bacteria</taxon>
        <taxon>Bacillati</taxon>
        <taxon>Bacillota</taxon>
        <taxon>Clostridia</taxon>
        <taxon>Eubacteriales</taxon>
        <taxon>Oscillospiraceae</taxon>
        <taxon>Ruthenibacterium</taxon>
    </lineage>
</organism>
<dbReference type="PROSITE" id="PS00389">
    <property type="entry name" value="ATPASE_DELTA"/>
    <property type="match status" value="1"/>
</dbReference>
<comment type="caution">
    <text evidence="9">The sequence shown here is derived from an EMBL/GenBank/DDBJ whole genome shotgun (WGS) entry which is preliminary data.</text>
</comment>
<comment type="similarity">
    <text evidence="8">Belongs to the ATPase delta chain family.</text>
</comment>
<dbReference type="NCBIfam" id="TIGR01145">
    <property type="entry name" value="ATP_synt_delta"/>
    <property type="match status" value="1"/>
</dbReference>
<dbReference type="Gene3D" id="1.10.520.20">
    <property type="entry name" value="N-terminal domain of the delta subunit of the F1F0-ATP synthase"/>
    <property type="match status" value="1"/>
</dbReference>
<evidence type="ECO:0000256" key="5">
    <source>
        <dbReference type="ARBA" id="ARBA00023136"/>
    </source>
</evidence>
<gene>
    <name evidence="8 9" type="primary">atpH</name>
    <name evidence="9" type="ORF">WMO24_12835</name>
</gene>
<accession>A0ABV1GHT0</accession>
<dbReference type="PANTHER" id="PTHR11910">
    <property type="entry name" value="ATP SYNTHASE DELTA CHAIN"/>
    <property type="match status" value="1"/>
</dbReference>
<evidence type="ECO:0000256" key="2">
    <source>
        <dbReference type="ARBA" id="ARBA00022448"/>
    </source>
</evidence>
<dbReference type="InterPro" id="IPR026015">
    <property type="entry name" value="ATP_synth_OSCP/delta_N_sf"/>
</dbReference>
<evidence type="ECO:0000256" key="4">
    <source>
        <dbReference type="ARBA" id="ARBA00023065"/>
    </source>
</evidence>
<proteinExistence type="inferred from homology"/>
<evidence type="ECO:0000256" key="7">
    <source>
        <dbReference type="ARBA" id="ARBA00023310"/>
    </source>
</evidence>
<evidence type="ECO:0000313" key="9">
    <source>
        <dbReference type="EMBL" id="MEQ2521309.1"/>
    </source>
</evidence>
<dbReference type="PRINTS" id="PR00125">
    <property type="entry name" value="ATPASEDELTA"/>
</dbReference>
<evidence type="ECO:0000256" key="6">
    <source>
        <dbReference type="ARBA" id="ARBA00023196"/>
    </source>
</evidence>
<evidence type="ECO:0000256" key="3">
    <source>
        <dbReference type="ARBA" id="ARBA00022781"/>
    </source>
</evidence>
<dbReference type="Proteomes" id="UP001477672">
    <property type="component" value="Unassembled WGS sequence"/>
</dbReference>
<comment type="function">
    <text evidence="8">F(1)F(0) ATP synthase produces ATP from ADP in the presence of a proton or sodium gradient. F-type ATPases consist of two structural domains, F(1) containing the extramembraneous catalytic core and F(0) containing the membrane proton channel, linked together by a central stalk and a peripheral stalk. During catalysis, ATP synthesis in the catalytic domain of F(1) is coupled via a rotary mechanism of the central stalk subunits to proton translocation.</text>
</comment>
<comment type="subcellular location">
    <subcellularLocation>
        <location evidence="8">Cell membrane</location>
        <topology evidence="8">Peripheral membrane protein</topology>
    </subcellularLocation>
    <subcellularLocation>
        <location evidence="1">Membrane</location>
    </subcellularLocation>
</comment>